<protein>
    <submittedName>
        <fullName evidence="1">Acetoacetate decarboxylase family protein</fullName>
    </submittedName>
</protein>
<comment type="caution">
    <text evidence="1">The sequence shown here is derived from an EMBL/GenBank/DDBJ whole genome shotgun (WGS) entry which is preliminary data.</text>
</comment>
<dbReference type="InterPro" id="IPR023375">
    <property type="entry name" value="ADC_dom_sf"/>
</dbReference>
<dbReference type="Gene3D" id="2.40.400.10">
    <property type="entry name" value="Acetoacetate decarboxylase-like"/>
    <property type="match status" value="1"/>
</dbReference>
<accession>A0ABS9Z3Q4</accession>
<organism evidence="1 2">
    <name type="scientific">Candidatus Rhodoblastus alkanivorans</name>
    <dbReference type="NCBI Taxonomy" id="2954117"/>
    <lineage>
        <taxon>Bacteria</taxon>
        <taxon>Pseudomonadati</taxon>
        <taxon>Pseudomonadota</taxon>
        <taxon>Alphaproteobacteria</taxon>
        <taxon>Hyphomicrobiales</taxon>
        <taxon>Rhodoblastaceae</taxon>
        <taxon>Rhodoblastus</taxon>
    </lineage>
</organism>
<dbReference type="SUPFAM" id="SSF160104">
    <property type="entry name" value="Acetoacetate decarboxylase-like"/>
    <property type="match status" value="1"/>
</dbReference>
<dbReference type="RefSeq" id="WP_243066324.1">
    <property type="nucleotide sequence ID" value="NZ_JAIVFK010000084.1"/>
</dbReference>
<name>A0ABS9Z3Q4_9HYPH</name>
<keyword evidence="2" id="KW-1185">Reference proteome</keyword>
<dbReference type="InterPro" id="IPR010451">
    <property type="entry name" value="Acetoacetate_decarboxylase"/>
</dbReference>
<dbReference type="Pfam" id="PF06314">
    <property type="entry name" value="ADC"/>
    <property type="match status" value="1"/>
</dbReference>
<dbReference type="EMBL" id="JAIVFP010000001">
    <property type="protein sequence ID" value="MCI4682304.1"/>
    <property type="molecule type" value="Genomic_DNA"/>
</dbReference>
<evidence type="ECO:0000313" key="1">
    <source>
        <dbReference type="EMBL" id="MCI4682304.1"/>
    </source>
</evidence>
<evidence type="ECO:0000313" key="2">
    <source>
        <dbReference type="Proteomes" id="UP001139104"/>
    </source>
</evidence>
<gene>
    <name evidence="1" type="ORF">K2U94_05950</name>
</gene>
<sequence>MSGKDIFADVKQMPFATSAGPVGLPVLYRDGSMLLIGYRIDPAVAKSVLGNLPLEPLVVLGRVIVLLILFEYRDTTIGPYNEICLGVMARRPGTSPSLWSLLSDLRKVEDAALYVTNLPVTTNAALTGGIEIWGYPKYLTGITTSFRPDGIRVTLENEFVLTHSPGFGLEVPSIPFVSFTVLNKRLLRTVVEVDSRVRFGGANTVRLTITGDGPTAKTIKALSLDTIRPSFTFRTDALHSVLPSGKDIGAVAI</sequence>
<proteinExistence type="predicted"/>
<reference evidence="1" key="1">
    <citation type="journal article" date="2022" name="ISME J.">
        <title>Identification of active gaseous-alkane degraders at natural gas seeps.</title>
        <authorList>
            <person name="Farhan Ul Haque M."/>
            <person name="Hernandez M."/>
            <person name="Crombie A.T."/>
            <person name="Murrell J.C."/>
        </authorList>
    </citation>
    <scope>NUCLEOTIDE SEQUENCE</scope>
    <source>
        <strain evidence="1">PC2</strain>
    </source>
</reference>
<dbReference type="Proteomes" id="UP001139104">
    <property type="component" value="Unassembled WGS sequence"/>
</dbReference>